<dbReference type="SUPFAM" id="SSF52540">
    <property type="entry name" value="P-loop containing nucleoside triphosphate hydrolases"/>
    <property type="match status" value="1"/>
</dbReference>
<dbReference type="EMBL" id="CP147711">
    <property type="protein sequence ID" value="WXC76341.1"/>
    <property type="molecule type" value="Genomic_DNA"/>
</dbReference>
<reference evidence="1" key="1">
    <citation type="journal article" date="2021" name="Int. J. Syst. Evol. Microbiol.">
        <title>Bradyrhizobium septentrionale sp. nov. (sv. septentrionale) and Bradyrhizobium quebecense sp. nov. (sv. septentrionale) associated with legumes native to Canada possess rearranged symbiosis genes and numerous insertion sequences.</title>
        <authorList>
            <person name="Bromfield E.S.P."/>
            <person name="Cloutier S."/>
        </authorList>
    </citation>
    <scope>NUCLEOTIDE SEQUENCE</scope>
    <source>
        <strain evidence="1">5S5</strain>
    </source>
</reference>
<organism evidence="1 2">
    <name type="scientific">Bradyrhizobium septentrionale</name>
    <dbReference type="NCBI Taxonomy" id="1404411"/>
    <lineage>
        <taxon>Bacteria</taxon>
        <taxon>Pseudomonadati</taxon>
        <taxon>Pseudomonadota</taxon>
        <taxon>Alphaproteobacteria</taxon>
        <taxon>Hyphomicrobiales</taxon>
        <taxon>Nitrobacteraceae</taxon>
        <taxon>Bradyrhizobium</taxon>
    </lineage>
</organism>
<proteinExistence type="predicted"/>
<dbReference type="Pfam" id="PF13481">
    <property type="entry name" value="AAA_25"/>
    <property type="match status" value="1"/>
</dbReference>
<keyword evidence="2" id="KW-1185">Reference proteome</keyword>
<dbReference type="RefSeq" id="WP_338821433.1">
    <property type="nucleotide sequence ID" value="NZ_CP147708.1"/>
</dbReference>
<dbReference type="Gene3D" id="3.40.50.300">
    <property type="entry name" value="P-loop containing nucleotide triphosphate hydrolases"/>
    <property type="match status" value="1"/>
</dbReference>
<reference evidence="1" key="2">
    <citation type="submission" date="2024-03" db="EMBL/GenBank/DDBJ databases">
        <authorList>
            <person name="Bromfield E.S.P."/>
            <person name="Cloutier S."/>
        </authorList>
    </citation>
    <scope>NUCLEOTIDE SEQUENCE</scope>
    <source>
        <strain evidence="1">5S5</strain>
    </source>
</reference>
<dbReference type="InterPro" id="IPR027417">
    <property type="entry name" value="P-loop_NTPase"/>
</dbReference>
<evidence type="ECO:0000313" key="2">
    <source>
        <dbReference type="Proteomes" id="UP001432046"/>
    </source>
</evidence>
<dbReference type="Proteomes" id="UP001432046">
    <property type="component" value="Chromosome"/>
</dbReference>
<gene>
    <name evidence="1" type="ORF">WDK88_22775</name>
</gene>
<evidence type="ECO:0000313" key="1">
    <source>
        <dbReference type="EMBL" id="WXC76341.1"/>
    </source>
</evidence>
<accession>A0ABZ2NNZ6</accession>
<sequence length="378" mass="40934">MSIAEMDNAALDRLVIRADRHKSYRGFPFKCFAEMQAAGAKRHIIKGVFARGETSAWIAPPGGMKSALMASASISVASGTDWFGKRNKERCAVVYFALERADLVERRLEAHKLRMNLPNLPIVLVRTTINLMKQETVAKVIATIREVEIEYGLSVGLVVFDTFAKLIAAGGGDEDKAKDQGAVFANVQRVKNEADVHVALVGHTGKDVERGARGSNAILGDADLMVTISGDTIKTATVTKANDAPEGPLFSFKSEMHEFGLDEDGDPITVNVVSTDDVEAQAAKVRDKWTKGLRLVRDCVDAALIDTGVDHTIPGGPVVRAVAVQAARKIHNARYVSNGEGDRSEAERKAWARNFKAAQEAGLIGGEAKNGQEWIWLL</sequence>
<protein>
    <submittedName>
        <fullName evidence="1">AAA family ATPase</fullName>
    </submittedName>
</protein>
<name>A0ABZ2NNZ6_9BRAD</name>